<reference evidence="2" key="1">
    <citation type="journal article" date="2015" name="Sci. Rep.">
        <title>Spliced leader RNA trans-splicing discovered in copepods.</title>
        <authorList>
            <person name="Yang F."/>
            <person name="Xu D."/>
            <person name="Zhuang Y."/>
            <person name="Yi X."/>
            <person name="Huang Y."/>
            <person name="Chen H."/>
            <person name="Lin S."/>
            <person name="Campbell D.A."/>
            <person name="Sturm N.R."/>
            <person name="Liu G."/>
            <person name="Zhang H."/>
        </authorList>
    </citation>
    <scope>NUCLEOTIDE SEQUENCE</scope>
</reference>
<evidence type="ECO:0000313" key="2">
    <source>
        <dbReference type="EMBL" id="ALS05115.1"/>
    </source>
</evidence>
<accession>A0A0U2UH21</accession>
<protein>
    <submittedName>
        <fullName evidence="2">Uncharacterized protein</fullName>
    </submittedName>
</protein>
<keyword evidence="1" id="KW-0472">Membrane</keyword>
<dbReference type="AlphaFoldDB" id="A0A0U2UH21"/>
<feature type="transmembrane region" description="Helical" evidence="1">
    <location>
        <begin position="48"/>
        <end position="71"/>
    </location>
</feature>
<feature type="transmembrane region" description="Helical" evidence="1">
    <location>
        <begin position="135"/>
        <end position="157"/>
    </location>
</feature>
<keyword evidence="1" id="KW-0812">Transmembrane</keyword>
<feature type="transmembrane region" description="Helical" evidence="1">
    <location>
        <begin position="78"/>
        <end position="95"/>
    </location>
</feature>
<evidence type="ECO:0000256" key="1">
    <source>
        <dbReference type="SAM" id="Phobius"/>
    </source>
</evidence>
<proteinExistence type="evidence at transcript level"/>
<organism evidence="2">
    <name type="scientific">Labidocera rotunda</name>
    <dbReference type="NCBI Taxonomy" id="207950"/>
    <lineage>
        <taxon>Eukaryota</taxon>
        <taxon>Metazoa</taxon>
        <taxon>Ecdysozoa</taxon>
        <taxon>Arthropoda</taxon>
        <taxon>Crustacea</taxon>
        <taxon>Multicrustacea</taxon>
        <taxon>Hexanauplia</taxon>
        <taxon>Copepoda</taxon>
        <taxon>Calanoida</taxon>
        <taxon>Pontellidae</taxon>
        <taxon>Labidocera</taxon>
    </lineage>
</organism>
<feature type="transmembrane region" description="Helical" evidence="1">
    <location>
        <begin position="21"/>
        <end position="42"/>
    </location>
</feature>
<keyword evidence="1" id="KW-1133">Transmembrane helix</keyword>
<sequence length="198" mass="22187">MTAADLKSCFFGLLNLRMGCIAFSIVSLVLHTAFLILVSALTVDHSSIEFGIFATLYAVGMAMDIFVLFAVIDAKPKLLYAWLIFSAIAVSMTTLDTTIEVGHLFIPETVSEDQHPALLDDLEYFPAERNVPEELVLLIFPYFIGLFINLYFMAVVYSYRKAILQRVPNETSGDQERILSAASHRADDIQVEMEYCIL</sequence>
<dbReference type="EMBL" id="KT755281">
    <property type="protein sequence ID" value="ALS05115.1"/>
    <property type="molecule type" value="mRNA"/>
</dbReference>
<name>A0A0U2UH21_9MAXI</name>